<evidence type="ECO:0000313" key="2">
    <source>
        <dbReference type="Proteomes" id="UP000301424"/>
    </source>
</evidence>
<evidence type="ECO:0000313" key="1">
    <source>
        <dbReference type="EMBL" id="QBQ74759.1"/>
    </source>
</evidence>
<dbReference type="Proteomes" id="UP000301424">
    <property type="component" value="Segment"/>
</dbReference>
<keyword evidence="2" id="KW-1185">Reference proteome</keyword>
<sequence length="109" mass="12881">MKVRKIAKREPKFITRYWNEEVVRVADVMDRDREQALRTMDPKMISFQFGNGGEPNRNNRVYLPGFDDKYPMDKFTIEFEPQHQPRVIEWINVSSLGDQVQHNIVGGVK</sequence>
<reference evidence="1 2" key="1">
    <citation type="submission" date="2019-02" db="EMBL/GenBank/DDBJ databases">
        <title>Complete genome sequence of Burkholderia cenocepacia phage BcepSauron.</title>
        <authorList>
            <person name="Park K."/>
            <person name="Gonzalez C."/>
            <person name="Liu M."/>
            <person name="Gill J."/>
        </authorList>
    </citation>
    <scope>NUCLEOTIDE SEQUENCE [LARGE SCALE GENOMIC DNA]</scope>
</reference>
<accession>A0A482MM74</accession>
<organism evidence="1 2">
    <name type="scientific">Burkholderia phage BcepSauron</name>
    <dbReference type="NCBI Taxonomy" id="2530033"/>
    <lineage>
        <taxon>Viruses</taxon>
        <taxon>Duplodnaviria</taxon>
        <taxon>Heunggongvirae</taxon>
        <taxon>Uroviricota</taxon>
        <taxon>Caudoviricetes</taxon>
        <taxon>Sarumanvirus</taxon>
        <taxon>Sarumanvirus bcepsauron</taxon>
    </lineage>
</organism>
<dbReference type="EMBL" id="MK552141">
    <property type="protein sequence ID" value="QBQ74759.1"/>
    <property type="molecule type" value="Genomic_DNA"/>
</dbReference>
<name>A0A482MM74_9CAUD</name>
<proteinExistence type="predicted"/>
<protein>
    <submittedName>
        <fullName evidence="1">Uncharacterized protein</fullName>
    </submittedName>
</protein>
<gene>
    <name evidence="1" type="ORF">BcepSauron_379</name>
</gene>